<organism evidence="5">
    <name type="scientific">Arcella intermedia</name>
    <dbReference type="NCBI Taxonomy" id="1963864"/>
    <lineage>
        <taxon>Eukaryota</taxon>
        <taxon>Amoebozoa</taxon>
        <taxon>Tubulinea</taxon>
        <taxon>Elardia</taxon>
        <taxon>Arcellinida</taxon>
        <taxon>Sphaerothecina</taxon>
        <taxon>Arcellidae</taxon>
        <taxon>Arcella</taxon>
    </lineage>
</organism>
<dbReference type="GO" id="GO:0005634">
    <property type="term" value="C:nucleus"/>
    <property type="evidence" value="ECO:0007669"/>
    <property type="project" value="TreeGrafter"/>
</dbReference>
<dbReference type="GO" id="GO:0031468">
    <property type="term" value="P:nuclear membrane reassembly"/>
    <property type="evidence" value="ECO:0007669"/>
    <property type="project" value="TreeGrafter"/>
</dbReference>
<dbReference type="SMART" id="SM00553">
    <property type="entry name" value="SEP"/>
    <property type="match status" value="1"/>
</dbReference>
<dbReference type="GO" id="GO:0000045">
    <property type="term" value="P:autophagosome assembly"/>
    <property type="evidence" value="ECO:0007669"/>
    <property type="project" value="TreeGrafter"/>
</dbReference>
<feature type="region of interest" description="Disordered" evidence="1">
    <location>
        <begin position="33"/>
        <end position="93"/>
    </location>
</feature>
<dbReference type="Gene3D" id="3.30.420.210">
    <property type="entry name" value="SEP domain"/>
    <property type="match status" value="1"/>
</dbReference>
<dbReference type="Pfam" id="PF14555">
    <property type="entry name" value="UBA_4"/>
    <property type="match status" value="1"/>
</dbReference>
<evidence type="ECO:0000259" key="3">
    <source>
        <dbReference type="PROSITE" id="PS50053"/>
    </source>
</evidence>
<feature type="compositionally biased region" description="Basic and acidic residues" evidence="1">
    <location>
        <begin position="77"/>
        <end position="90"/>
    </location>
</feature>
<dbReference type="PROSITE" id="PS51399">
    <property type="entry name" value="SEP"/>
    <property type="match status" value="1"/>
</dbReference>
<sequence length="344" mass="36811">MTGVPPQIAAQFLDMAGGNIELAASLILEQANEMQGSPEPARPLPVIAPSGHSAPSGTSAPKPKPAPAPRGIVGFGDMKKEPNDDDKRDSYYAGGEKSGIAVLDPTAKRDDIVKQVFDSAKKQGAVEKHELPPEEKEKFGGVGYTLGNGNAGSQVVAPKPKAPGLKTVVLTFWSDCFTVDDGPPRKFSDPENAGFIRDVQKGIVPKELHGLAQGADLNIELVQKNEEYKPPPKPKVVAFSGSGFSLGNDVKSTQATKAISKVVQVDESQPTTTIQVRLHNGEKLVLKLNHTHTIGDIRSKIEEMRPSGKPMELRLSYPNKVLSDDKVSIKDAGLMNAAIVQRYV</sequence>
<dbReference type="GO" id="GO:0043161">
    <property type="term" value="P:proteasome-mediated ubiquitin-dependent protein catabolic process"/>
    <property type="evidence" value="ECO:0007669"/>
    <property type="project" value="TreeGrafter"/>
</dbReference>
<proteinExistence type="predicted"/>
<evidence type="ECO:0000256" key="1">
    <source>
        <dbReference type="SAM" id="MobiDB-lite"/>
    </source>
</evidence>
<evidence type="ECO:0000313" key="5">
    <source>
        <dbReference type="EMBL" id="NDV33230.1"/>
    </source>
</evidence>
<name>A0A6B2L8K5_9EUKA</name>
<dbReference type="CDD" id="cd01770">
    <property type="entry name" value="UBX_UBXN2"/>
    <property type="match status" value="1"/>
</dbReference>
<dbReference type="SUPFAM" id="SSF54236">
    <property type="entry name" value="Ubiquitin-like"/>
    <property type="match status" value="1"/>
</dbReference>
<evidence type="ECO:0000259" key="2">
    <source>
        <dbReference type="PROSITE" id="PS50033"/>
    </source>
</evidence>
<feature type="domain" description="Ubiquitin-like" evidence="3">
    <location>
        <begin position="272"/>
        <end position="344"/>
    </location>
</feature>
<accession>A0A6B2L8K5</accession>
<dbReference type="Pfam" id="PF00789">
    <property type="entry name" value="UBX"/>
    <property type="match status" value="1"/>
</dbReference>
<dbReference type="SUPFAM" id="SSF102848">
    <property type="entry name" value="NSFL1 (p97 ATPase) cofactor p47, SEP domain"/>
    <property type="match status" value="1"/>
</dbReference>
<reference evidence="5" key="1">
    <citation type="journal article" date="2020" name="J. Eukaryot. Microbiol.">
        <title>De novo Sequencing, Assembly and Annotation of the Transcriptome for the Free-Living Testate Amoeba Arcella intermedia.</title>
        <authorList>
            <person name="Ribeiro G.M."/>
            <person name="Porfirio-Sousa A.L."/>
            <person name="Maurer-Alcala X.X."/>
            <person name="Katz L.A."/>
            <person name="Lahr D.J.G."/>
        </authorList>
    </citation>
    <scope>NUCLEOTIDE SEQUENCE</scope>
</reference>
<dbReference type="InterPro" id="IPR029071">
    <property type="entry name" value="Ubiquitin-like_domsf"/>
</dbReference>
<evidence type="ECO:0008006" key="6">
    <source>
        <dbReference type="Google" id="ProtNLM"/>
    </source>
</evidence>
<dbReference type="Pfam" id="PF08059">
    <property type="entry name" value="SEP"/>
    <property type="match status" value="1"/>
</dbReference>
<dbReference type="AlphaFoldDB" id="A0A6B2L8K5"/>
<dbReference type="PANTHER" id="PTHR23333:SF20">
    <property type="entry name" value="NSFL1 COFACTOR P47"/>
    <property type="match status" value="1"/>
</dbReference>
<feature type="domain" description="UBX" evidence="2">
    <location>
        <begin position="267"/>
        <end position="342"/>
    </location>
</feature>
<dbReference type="InterPro" id="IPR001012">
    <property type="entry name" value="UBX_dom"/>
</dbReference>
<dbReference type="EMBL" id="GIBP01004261">
    <property type="protein sequence ID" value="NDV33230.1"/>
    <property type="molecule type" value="Transcribed_RNA"/>
</dbReference>
<dbReference type="GO" id="GO:0005829">
    <property type="term" value="C:cytosol"/>
    <property type="evidence" value="ECO:0007669"/>
    <property type="project" value="TreeGrafter"/>
</dbReference>
<dbReference type="GO" id="GO:0007030">
    <property type="term" value="P:Golgi organization"/>
    <property type="evidence" value="ECO:0007669"/>
    <property type="project" value="TreeGrafter"/>
</dbReference>
<evidence type="ECO:0000259" key="4">
    <source>
        <dbReference type="PROSITE" id="PS51399"/>
    </source>
</evidence>
<dbReference type="PROSITE" id="PS50053">
    <property type="entry name" value="UBIQUITIN_2"/>
    <property type="match status" value="1"/>
</dbReference>
<dbReference type="Gene3D" id="3.10.20.90">
    <property type="entry name" value="Phosphatidylinositol 3-kinase Catalytic Subunit, Chain A, domain 1"/>
    <property type="match status" value="1"/>
</dbReference>
<feature type="domain" description="SEP" evidence="4">
    <location>
        <begin position="165"/>
        <end position="229"/>
    </location>
</feature>
<protein>
    <recommendedName>
        <fullName evidence="6">SEP domain-containing protein</fullName>
    </recommendedName>
</protein>
<dbReference type="PROSITE" id="PS50033">
    <property type="entry name" value="UBX"/>
    <property type="match status" value="1"/>
</dbReference>
<dbReference type="GO" id="GO:0043130">
    <property type="term" value="F:ubiquitin binding"/>
    <property type="evidence" value="ECO:0007669"/>
    <property type="project" value="TreeGrafter"/>
</dbReference>
<dbReference type="InterPro" id="IPR036241">
    <property type="entry name" value="NSFL1C_SEP_dom_sf"/>
</dbReference>
<dbReference type="PANTHER" id="PTHR23333">
    <property type="entry name" value="UBX DOMAIN CONTAINING PROTEIN"/>
    <property type="match status" value="1"/>
</dbReference>
<dbReference type="InterPro" id="IPR012989">
    <property type="entry name" value="SEP_domain"/>
</dbReference>
<dbReference type="GO" id="GO:0061025">
    <property type="term" value="P:membrane fusion"/>
    <property type="evidence" value="ECO:0007669"/>
    <property type="project" value="TreeGrafter"/>
</dbReference>
<dbReference type="InterPro" id="IPR000626">
    <property type="entry name" value="Ubiquitin-like_dom"/>
</dbReference>